<evidence type="ECO:0000313" key="2">
    <source>
        <dbReference type="Proteomes" id="UP000606786"/>
    </source>
</evidence>
<reference evidence="1" key="1">
    <citation type="submission" date="2020-11" db="EMBL/GenBank/DDBJ databases">
        <authorList>
            <person name="Whitehead M."/>
        </authorList>
    </citation>
    <scope>NUCLEOTIDE SEQUENCE</scope>
    <source>
        <strain evidence="1">EGII</strain>
    </source>
</reference>
<dbReference type="Gene3D" id="1.10.150.50">
    <property type="entry name" value="Transcription Factor, Ets-1"/>
    <property type="match status" value="1"/>
</dbReference>
<dbReference type="AlphaFoldDB" id="A0A811UWH4"/>
<gene>
    <name evidence="1" type="ORF">CCAP1982_LOCUS9930</name>
</gene>
<evidence type="ECO:0000313" key="1">
    <source>
        <dbReference type="EMBL" id="CAD7001433.1"/>
    </source>
</evidence>
<keyword evidence="2" id="KW-1185">Reference proteome</keyword>
<dbReference type="OrthoDB" id="434324at2759"/>
<dbReference type="EMBL" id="CAJHJT010000023">
    <property type="protein sequence ID" value="CAD7001433.1"/>
    <property type="molecule type" value="Genomic_DNA"/>
</dbReference>
<proteinExistence type="predicted"/>
<dbReference type="InterPro" id="IPR013761">
    <property type="entry name" value="SAM/pointed_sf"/>
</dbReference>
<name>A0A811UWH4_CERCA</name>
<accession>A0A811UWH4</accession>
<comment type="caution">
    <text evidence="1">The sequence shown here is derived from an EMBL/GenBank/DDBJ whole genome shotgun (WGS) entry which is preliminary data.</text>
</comment>
<dbReference type="Proteomes" id="UP000606786">
    <property type="component" value="Unassembled WGS sequence"/>
</dbReference>
<organism evidence="1 2">
    <name type="scientific">Ceratitis capitata</name>
    <name type="common">Mediterranean fruit fly</name>
    <name type="synonym">Tephritis capitata</name>
    <dbReference type="NCBI Taxonomy" id="7213"/>
    <lineage>
        <taxon>Eukaryota</taxon>
        <taxon>Metazoa</taxon>
        <taxon>Ecdysozoa</taxon>
        <taxon>Arthropoda</taxon>
        <taxon>Hexapoda</taxon>
        <taxon>Insecta</taxon>
        <taxon>Pterygota</taxon>
        <taxon>Neoptera</taxon>
        <taxon>Endopterygota</taxon>
        <taxon>Diptera</taxon>
        <taxon>Brachycera</taxon>
        <taxon>Muscomorpha</taxon>
        <taxon>Tephritoidea</taxon>
        <taxon>Tephritidae</taxon>
        <taxon>Ceratitis</taxon>
        <taxon>Ceratitis</taxon>
    </lineage>
</organism>
<protein>
    <submittedName>
        <fullName evidence="1">(Mediterranean fruit fly) hypothetical protein</fullName>
    </submittedName>
</protein>
<sequence length="74" mass="8885">MGNIYHCGEYPQYLEICSKHETTSRALTDINDYSLHRMSTRRSGDYGAIFREILKQRLIFDIMEIRVMEQYTKF</sequence>